<dbReference type="Pfam" id="PF03372">
    <property type="entry name" value="Exo_endo_phos"/>
    <property type="match status" value="1"/>
</dbReference>
<gene>
    <name evidence="4" type="ORF">DC363_08270</name>
</gene>
<protein>
    <recommendedName>
        <fullName evidence="3">Endonuclease/exonuclease/phosphatase domain-containing protein</fullName>
    </recommendedName>
</protein>
<sequence>MINTVASIFIIGLSGLLAFLTLVPFSKIPHGLVRAPAFVRLQMLATALVLLPFAWVLTSDGWRIFSLLCLVVVIAVCTASVLKFTPLWPKQSKSAEAALMTDTDRHIHMLAANVKMSNREYDHLIALARREQPDVLAALETDQRWIDALAVLEPDYIHRYDVPHDTGYGMMLYSKLPLKDVQIRDLVTKGVPSIKATVTLRSGDEICLYIVHPEPPVAHEKTTGRDSEIALAGLEAIDGPLPAIIAGDLNDVAWSTTTRRFQRVTGLLDPRVGRGFYNTFNAYVPVFRWPLDHLFHDARFRFVQMQRMPKIGSDHFPISFKLVLAHRPAGEAPTPEEGETEDVTEMIVEEQARDRDPVGTDWEDEK</sequence>
<keyword evidence="2" id="KW-0812">Transmembrane</keyword>
<evidence type="ECO:0000313" key="5">
    <source>
        <dbReference type="Proteomes" id="UP000244817"/>
    </source>
</evidence>
<evidence type="ECO:0000256" key="1">
    <source>
        <dbReference type="SAM" id="MobiDB-lite"/>
    </source>
</evidence>
<name>A0A2T7FWJ7_9RHOB</name>
<comment type="caution">
    <text evidence="4">The sequence shown here is derived from an EMBL/GenBank/DDBJ whole genome shotgun (WGS) entry which is preliminary data.</text>
</comment>
<feature type="transmembrane region" description="Helical" evidence="2">
    <location>
        <begin position="6"/>
        <end position="25"/>
    </location>
</feature>
<dbReference type="InterPro" id="IPR005135">
    <property type="entry name" value="Endo/exonuclease/phosphatase"/>
</dbReference>
<evidence type="ECO:0000313" key="4">
    <source>
        <dbReference type="EMBL" id="PVA06524.1"/>
    </source>
</evidence>
<dbReference type="RefSeq" id="WP_108640685.1">
    <property type="nucleotide sequence ID" value="NZ_QCYG01000005.1"/>
</dbReference>
<keyword evidence="2" id="KW-0472">Membrane</keyword>
<proteinExistence type="predicted"/>
<feature type="domain" description="Endonuclease/exonuclease/phosphatase" evidence="3">
    <location>
        <begin position="112"/>
        <end position="315"/>
    </location>
</feature>
<accession>A0A2T7FWJ7</accession>
<dbReference type="OrthoDB" id="9796594at2"/>
<reference evidence="4 5" key="1">
    <citation type="submission" date="2018-04" db="EMBL/GenBank/DDBJ databases">
        <title>Pelagivirga bohaiensis gen. nov., sp. nov., a bacterium isolated from the Bohai Sea.</title>
        <authorList>
            <person name="Ji X."/>
        </authorList>
    </citation>
    <scope>NUCLEOTIDE SEQUENCE [LARGE SCALE GENOMIC DNA]</scope>
    <source>
        <strain evidence="4 5">BH-SD16</strain>
    </source>
</reference>
<dbReference type="EMBL" id="QCYG01000005">
    <property type="protein sequence ID" value="PVA06524.1"/>
    <property type="molecule type" value="Genomic_DNA"/>
</dbReference>
<feature type="region of interest" description="Disordered" evidence="1">
    <location>
        <begin position="329"/>
        <end position="366"/>
    </location>
</feature>
<dbReference type="Gene3D" id="3.60.10.10">
    <property type="entry name" value="Endonuclease/exonuclease/phosphatase"/>
    <property type="match status" value="1"/>
</dbReference>
<dbReference type="SUPFAM" id="SSF56219">
    <property type="entry name" value="DNase I-like"/>
    <property type="match status" value="1"/>
</dbReference>
<dbReference type="GO" id="GO:0003824">
    <property type="term" value="F:catalytic activity"/>
    <property type="evidence" value="ECO:0007669"/>
    <property type="project" value="InterPro"/>
</dbReference>
<feature type="transmembrane region" description="Helical" evidence="2">
    <location>
        <begin position="64"/>
        <end position="84"/>
    </location>
</feature>
<dbReference type="Proteomes" id="UP000244817">
    <property type="component" value="Unassembled WGS sequence"/>
</dbReference>
<keyword evidence="5" id="KW-1185">Reference proteome</keyword>
<evidence type="ECO:0000256" key="2">
    <source>
        <dbReference type="SAM" id="Phobius"/>
    </source>
</evidence>
<evidence type="ECO:0000259" key="3">
    <source>
        <dbReference type="Pfam" id="PF03372"/>
    </source>
</evidence>
<organism evidence="4 5">
    <name type="scientific">Thalassorhabdomicrobium marinisediminis</name>
    <dbReference type="NCBI Taxonomy" id="2170577"/>
    <lineage>
        <taxon>Bacteria</taxon>
        <taxon>Pseudomonadati</taxon>
        <taxon>Pseudomonadota</taxon>
        <taxon>Alphaproteobacteria</taxon>
        <taxon>Rhodobacterales</taxon>
        <taxon>Paracoccaceae</taxon>
        <taxon>Thalassorhabdomicrobium</taxon>
    </lineage>
</organism>
<dbReference type="InterPro" id="IPR036691">
    <property type="entry name" value="Endo/exonu/phosph_ase_sf"/>
</dbReference>
<feature type="compositionally biased region" description="Acidic residues" evidence="1">
    <location>
        <begin position="334"/>
        <end position="348"/>
    </location>
</feature>
<feature type="transmembrane region" description="Helical" evidence="2">
    <location>
        <begin position="37"/>
        <end position="58"/>
    </location>
</feature>
<keyword evidence="2" id="KW-1133">Transmembrane helix</keyword>
<dbReference type="AlphaFoldDB" id="A0A2T7FWJ7"/>